<dbReference type="SUPFAM" id="SSF49764">
    <property type="entry name" value="HSP20-like chaperones"/>
    <property type="match status" value="1"/>
</dbReference>
<keyword evidence="2" id="KW-1185">Reference proteome</keyword>
<name>A0A1X6MRS9_9APHY</name>
<dbReference type="CDD" id="cd06464">
    <property type="entry name" value="ACD_sHsps-like"/>
    <property type="match status" value="1"/>
</dbReference>
<evidence type="ECO:0000313" key="2">
    <source>
        <dbReference type="Proteomes" id="UP000194127"/>
    </source>
</evidence>
<reference evidence="1 2" key="1">
    <citation type="submission" date="2017-04" db="EMBL/GenBank/DDBJ databases">
        <title>Genome Sequence of the Model Brown-Rot Fungus Postia placenta SB12.</title>
        <authorList>
            <consortium name="DOE Joint Genome Institute"/>
            <person name="Gaskell J."/>
            <person name="Kersten P."/>
            <person name="Larrondo L.F."/>
            <person name="Canessa P."/>
            <person name="Martinez D."/>
            <person name="Hibbett D."/>
            <person name="Schmoll M."/>
            <person name="Kubicek C.P."/>
            <person name="Martinez A.T."/>
            <person name="Yadav J."/>
            <person name="Master E."/>
            <person name="Magnuson J.K."/>
            <person name="James T."/>
            <person name="Yaver D."/>
            <person name="Berka R."/>
            <person name="Labutti K."/>
            <person name="Lipzen A."/>
            <person name="Aerts A."/>
            <person name="Barry K."/>
            <person name="Henrissat B."/>
            <person name="Blanchette R."/>
            <person name="Grigoriev I."/>
            <person name="Cullen D."/>
        </authorList>
    </citation>
    <scope>NUCLEOTIDE SEQUENCE [LARGE SCALE GENOMIC DNA]</scope>
    <source>
        <strain evidence="1 2">MAD-698-R-SB12</strain>
    </source>
</reference>
<gene>
    <name evidence="1" type="ORF">POSPLADRAFT_1049153</name>
</gene>
<dbReference type="Proteomes" id="UP000194127">
    <property type="component" value="Unassembled WGS sequence"/>
</dbReference>
<proteinExistence type="predicted"/>
<dbReference type="InterPro" id="IPR008978">
    <property type="entry name" value="HSP20-like_chaperone"/>
</dbReference>
<dbReference type="Gene3D" id="2.60.40.790">
    <property type="match status" value="1"/>
</dbReference>
<dbReference type="AlphaFoldDB" id="A0A1X6MRS9"/>
<organism evidence="1 2">
    <name type="scientific">Postia placenta MAD-698-R-SB12</name>
    <dbReference type="NCBI Taxonomy" id="670580"/>
    <lineage>
        <taxon>Eukaryota</taxon>
        <taxon>Fungi</taxon>
        <taxon>Dikarya</taxon>
        <taxon>Basidiomycota</taxon>
        <taxon>Agaricomycotina</taxon>
        <taxon>Agaricomycetes</taxon>
        <taxon>Polyporales</taxon>
        <taxon>Adustoporiaceae</taxon>
        <taxon>Rhodonia</taxon>
    </lineage>
</organism>
<accession>A0A1X6MRS9</accession>
<protein>
    <submittedName>
        <fullName evidence="1">Uncharacterized protein</fullName>
    </submittedName>
</protein>
<dbReference type="OrthoDB" id="1431247at2759"/>
<dbReference type="STRING" id="670580.A0A1X6MRS9"/>
<dbReference type="EMBL" id="KZ110603">
    <property type="protein sequence ID" value="OSX59009.1"/>
    <property type="molecule type" value="Genomic_DNA"/>
</dbReference>
<dbReference type="RefSeq" id="XP_024335803.1">
    <property type="nucleotide sequence ID" value="XM_024479677.1"/>
</dbReference>
<evidence type="ECO:0000313" key="1">
    <source>
        <dbReference type="EMBL" id="OSX59009.1"/>
    </source>
</evidence>
<dbReference type="GeneID" id="36324627"/>
<sequence>MPSERRRSASFKESADGRTVTATFDVPGVRKEDMHVSYCGRHLVVSWRTSRVTERREGDVLVREREVVGNNQIISLADGTQFADIWALKDSKRLALTYPNPRRAPRNAPRPKTAMSGITEYHSCVPADDSTIV</sequence>